<evidence type="ECO:0000256" key="1">
    <source>
        <dbReference type="ARBA" id="ARBA00006272"/>
    </source>
</evidence>
<evidence type="ECO:0000256" key="3">
    <source>
        <dbReference type="ARBA" id="ARBA00022670"/>
    </source>
</evidence>
<dbReference type="AlphaFoldDB" id="A0A1I3S2S3"/>
<feature type="active site" description="Proton acceptor" evidence="7">
    <location>
        <position position="210"/>
    </location>
</feature>
<dbReference type="PANTHER" id="PTHR32481:SF0">
    <property type="entry name" value="AMINOPEPTIDASE YPDE-RELATED"/>
    <property type="match status" value="1"/>
</dbReference>
<feature type="binding site" evidence="8">
    <location>
        <position position="318"/>
    </location>
    <ligand>
        <name>Zn(2+)</name>
        <dbReference type="ChEBI" id="CHEBI:29105"/>
        <label>2</label>
    </ligand>
</feature>
<dbReference type="EMBL" id="FORR01000011">
    <property type="protein sequence ID" value="SFJ51851.1"/>
    <property type="molecule type" value="Genomic_DNA"/>
</dbReference>
<dbReference type="Proteomes" id="UP000199545">
    <property type="component" value="Unassembled WGS sequence"/>
</dbReference>
<reference evidence="9 10" key="1">
    <citation type="submission" date="2016-10" db="EMBL/GenBank/DDBJ databases">
        <authorList>
            <person name="de Groot N.N."/>
        </authorList>
    </citation>
    <scope>NUCLEOTIDE SEQUENCE [LARGE SCALE GENOMIC DNA]</scope>
    <source>
        <strain evidence="9 10">DSM 44778</strain>
    </source>
</reference>
<evidence type="ECO:0000256" key="2">
    <source>
        <dbReference type="ARBA" id="ARBA00022438"/>
    </source>
</evidence>
<dbReference type="PANTHER" id="PTHR32481">
    <property type="entry name" value="AMINOPEPTIDASE"/>
    <property type="match status" value="1"/>
</dbReference>
<comment type="cofactor">
    <cofactor evidence="8">
        <name>a divalent metal cation</name>
        <dbReference type="ChEBI" id="CHEBI:60240"/>
    </cofactor>
    <text evidence="8">Binds 2 divalent metal cations per subunit.</text>
</comment>
<feature type="binding site" evidence="8">
    <location>
        <position position="211"/>
    </location>
    <ligand>
        <name>Zn(2+)</name>
        <dbReference type="ChEBI" id="CHEBI:29105"/>
        <label>2</label>
    </ligand>
</feature>
<dbReference type="GO" id="GO:0046872">
    <property type="term" value="F:metal ion binding"/>
    <property type="evidence" value="ECO:0007669"/>
    <property type="project" value="UniProtKB-UniRule"/>
</dbReference>
<accession>A0A1I3S2S3</accession>
<keyword evidence="5" id="KW-0378">Hydrolase</keyword>
<dbReference type="Pfam" id="PF05343">
    <property type="entry name" value="Peptidase_M42"/>
    <property type="match status" value="1"/>
</dbReference>
<dbReference type="CDD" id="cd05656">
    <property type="entry name" value="M42_Frv"/>
    <property type="match status" value="1"/>
</dbReference>
<dbReference type="PIRSF" id="PIRSF001123">
    <property type="entry name" value="PepA_GA"/>
    <property type="match status" value="1"/>
</dbReference>
<comment type="similarity">
    <text evidence="1 6">Belongs to the peptidase M42 family.</text>
</comment>
<feature type="binding site" evidence="8">
    <location>
        <position position="178"/>
    </location>
    <ligand>
        <name>Zn(2+)</name>
        <dbReference type="ChEBI" id="CHEBI:29105"/>
        <label>2</label>
    </ligand>
</feature>
<dbReference type="GO" id="GO:0004177">
    <property type="term" value="F:aminopeptidase activity"/>
    <property type="evidence" value="ECO:0007669"/>
    <property type="project" value="UniProtKB-UniRule"/>
</dbReference>
<keyword evidence="3" id="KW-0645">Protease</keyword>
<name>A0A1I3S2S3_9BACL</name>
<proteinExistence type="inferred from homology"/>
<dbReference type="RefSeq" id="WP_093230573.1">
    <property type="nucleotide sequence ID" value="NZ_FORR01000011.1"/>
</dbReference>
<feature type="binding site" evidence="8">
    <location>
        <position position="233"/>
    </location>
    <ligand>
        <name>Zn(2+)</name>
        <dbReference type="ChEBI" id="CHEBI:29105"/>
        <label>1</label>
    </ligand>
</feature>
<evidence type="ECO:0000313" key="10">
    <source>
        <dbReference type="Proteomes" id="UP000199545"/>
    </source>
</evidence>
<evidence type="ECO:0000256" key="6">
    <source>
        <dbReference type="PIRNR" id="PIRNR001123"/>
    </source>
</evidence>
<evidence type="ECO:0000256" key="5">
    <source>
        <dbReference type="ARBA" id="ARBA00022801"/>
    </source>
</evidence>
<dbReference type="InterPro" id="IPR051464">
    <property type="entry name" value="Peptidase_M42_aminopept"/>
</dbReference>
<evidence type="ECO:0000256" key="8">
    <source>
        <dbReference type="PIRSR" id="PIRSR001123-2"/>
    </source>
</evidence>
<dbReference type="STRING" id="46223.SAMN05421852_111102"/>
<evidence type="ECO:0000256" key="4">
    <source>
        <dbReference type="ARBA" id="ARBA00022723"/>
    </source>
</evidence>
<feature type="binding site" evidence="8">
    <location>
        <position position="63"/>
    </location>
    <ligand>
        <name>Zn(2+)</name>
        <dbReference type="ChEBI" id="CHEBI:29105"/>
        <label>1</label>
    </ligand>
</feature>
<protein>
    <submittedName>
        <fullName evidence="9">Putative aminopeptidase FrvX</fullName>
    </submittedName>
</protein>
<keyword evidence="2 9" id="KW-0031">Aminopeptidase</keyword>
<dbReference type="InterPro" id="IPR008007">
    <property type="entry name" value="Peptidase_M42"/>
</dbReference>
<dbReference type="Gene3D" id="2.40.30.40">
    <property type="entry name" value="Peptidase M42, domain 2"/>
    <property type="match status" value="1"/>
</dbReference>
<gene>
    <name evidence="9" type="ORF">SAMN05421852_111102</name>
</gene>
<organism evidence="9 10">
    <name type="scientific">Thermoflavimicrobium dichotomicum</name>
    <dbReference type="NCBI Taxonomy" id="46223"/>
    <lineage>
        <taxon>Bacteria</taxon>
        <taxon>Bacillati</taxon>
        <taxon>Bacillota</taxon>
        <taxon>Bacilli</taxon>
        <taxon>Bacillales</taxon>
        <taxon>Thermoactinomycetaceae</taxon>
        <taxon>Thermoflavimicrobium</taxon>
    </lineage>
</organism>
<keyword evidence="10" id="KW-1185">Reference proteome</keyword>
<feature type="binding site" evidence="8">
    <location>
        <position position="178"/>
    </location>
    <ligand>
        <name>Zn(2+)</name>
        <dbReference type="ChEBI" id="CHEBI:29105"/>
        <label>1</label>
    </ligand>
</feature>
<keyword evidence="4 8" id="KW-0479">Metal-binding</keyword>
<dbReference type="Gene3D" id="3.40.630.10">
    <property type="entry name" value="Zn peptidases"/>
    <property type="match status" value="1"/>
</dbReference>
<sequence>MNWSLFEQLTQAPGAPGYEREVRKIMHAHLSEVADEIIQDRLGGIFGQKIGNPKGPKVLVAGHMDEVAFMVKHITEQGFIKFEPLGGWWSQVMPAQRVHVYTYDGKSIPGIIGSIPPHLLSPEKRKKPIEQSEMFIDVGAESKEQVEEWGIRLGDPIIPYGPFTEMEGGKRIMSKAWDNRFGCGLVVETLQALRYESHPNILYAGATVQEEVGLRGAAAAANLIEPDVFFAVDAGPAGDIPGVRDGFGKIGKGVVIRLFDRSMIPLPRMREFLLDTAESEQIPYQFFVSQGGTDAGRVHISGNGVPSAAIGICARYIHSHTAVVDKEDIEAAKAFVVALVKRLSRSVFEWILGR</sequence>
<dbReference type="InterPro" id="IPR023367">
    <property type="entry name" value="Peptidase_M42_dom2"/>
</dbReference>
<evidence type="ECO:0000256" key="7">
    <source>
        <dbReference type="PIRSR" id="PIRSR001123-1"/>
    </source>
</evidence>
<dbReference type="OrthoDB" id="9772053at2"/>
<evidence type="ECO:0000313" key="9">
    <source>
        <dbReference type="EMBL" id="SFJ51851.1"/>
    </source>
</evidence>
<dbReference type="SUPFAM" id="SSF53187">
    <property type="entry name" value="Zn-dependent exopeptidases"/>
    <property type="match status" value="1"/>
</dbReference>
<dbReference type="GO" id="GO:0006508">
    <property type="term" value="P:proteolysis"/>
    <property type="evidence" value="ECO:0007669"/>
    <property type="project" value="UniProtKB-KW"/>
</dbReference>
<dbReference type="SUPFAM" id="SSF101821">
    <property type="entry name" value="Aminopeptidase/glucanase lid domain"/>
    <property type="match status" value="1"/>
</dbReference>